<keyword evidence="6 8" id="KW-0472">Membrane</keyword>
<dbReference type="Proteomes" id="UP001185092">
    <property type="component" value="Unassembled WGS sequence"/>
</dbReference>
<evidence type="ECO:0000256" key="6">
    <source>
        <dbReference type="ARBA" id="ARBA00023136"/>
    </source>
</evidence>
<dbReference type="AlphaFoldDB" id="A0AAE4BRN2"/>
<dbReference type="PROSITE" id="PS52016">
    <property type="entry name" value="TONB_DEPENDENT_REC_3"/>
    <property type="match status" value="1"/>
</dbReference>
<dbReference type="Gene3D" id="2.170.130.10">
    <property type="entry name" value="TonB-dependent receptor, plug domain"/>
    <property type="match status" value="1"/>
</dbReference>
<proteinExistence type="inferred from homology"/>
<evidence type="ECO:0000256" key="8">
    <source>
        <dbReference type="PROSITE-ProRule" id="PRU01360"/>
    </source>
</evidence>
<dbReference type="PANTHER" id="PTHR30069">
    <property type="entry name" value="TONB-DEPENDENT OUTER MEMBRANE RECEPTOR"/>
    <property type="match status" value="1"/>
</dbReference>
<name>A0AAE4BRN2_9BACT</name>
<dbReference type="InterPro" id="IPR041700">
    <property type="entry name" value="OMP_b-brl_3"/>
</dbReference>
<evidence type="ECO:0000259" key="10">
    <source>
        <dbReference type="Pfam" id="PF07715"/>
    </source>
</evidence>
<evidence type="ECO:0000256" key="2">
    <source>
        <dbReference type="ARBA" id="ARBA00022448"/>
    </source>
</evidence>
<dbReference type="Pfam" id="PF13620">
    <property type="entry name" value="CarboxypepD_reg"/>
    <property type="match status" value="1"/>
</dbReference>
<keyword evidence="7 8" id="KW-0998">Cell outer membrane</keyword>
<keyword evidence="12" id="KW-0675">Receptor</keyword>
<feature type="chain" id="PRO_5042009912" evidence="9">
    <location>
        <begin position="21"/>
        <end position="816"/>
    </location>
</feature>
<comment type="subcellular location">
    <subcellularLocation>
        <location evidence="1 8">Cell outer membrane</location>
        <topology evidence="1 8">Multi-pass membrane protein</topology>
    </subcellularLocation>
</comment>
<dbReference type="EMBL" id="JAVDQD010000001">
    <property type="protein sequence ID" value="MDR6238015.1"/>
    <property type="molecule type" value="Genomic_DNA"/>
</dbReference>
<dbReference type="Gene3D" id="2.60.40.1120">
    <property type="entry name" value="Carboxypeptidase-like, regulatory domain"/>
    <property type="match status" value="1"/>
</dbReference>
<feature type="domain" description="Outer membrane protein beta-barrel" evidence="11">
    <location>
        <begin position="380"/>
        <end position="791"/>
    </location>
</feature>
<dbReference type="GO" id="GO:0044718">
    <property type="term" value="P:siderophore transmembrane transport"/>
    <property type="evidence" value="ECO:0007669"/>
    <property type="project" value="TreeGrafter"/>
</dbReference>
<gene>
    <name evidence="12" type="ORF">HNQ88_000991</name>
</gene>
<dbReference type="PANTHER" id="PTHR30069:SF29">
    <property type="entry name" value="HEMOGLOBIN AND HEMOGLOBIN-HAPTOGLOBIN-BINDING PROTEIN 1-RELATED"/>
    <property type="match status" value="1"/>
</dbReference>
<comment type="caution">
    <text evidence="12">The sequence shown here is derived from an EMBL/GenBank/DDBJ whole genome shotgun (WGS) entry which is preliminary data.</text>
</comment>
<evidence type="ECO:0000256" key="7">
    <source>
        <dbReference type="ARBA" id="ARBA00023237"/>
    </source>
</evidence>
<keyword evidence="4 8" id="KW-0812">Transmembrane</keyword>
<keyword evidence="13" id="KW-1185">Reference proteome</keyword>
<sequence length="816" mass="92288">MKVYFLPLLILIWASSFSLANPAADGNVRGQLVEDGTQEPVGYASVAIYDQNEKLMGGAISDDNGNFVIKGLAPGTYKLEVKFVGFETLQIENVVVGATTTRLGEIKLDAALQMLEDIEVTASKPEVEYKIDRKVINVDKMATALSGSAVEILENVPSVEVDMDGNVSLRGSGNFTVFIDGRPSVFKGSDALSQIPASMIENIELITNPSAKYDPDGTSGIINIITKKKSSGLSGVVNLNGGVPSRYGADAMFSYKANEKFTYHFGGDYNNMERRGTRYAENTTFGEDTVLRITDGDRARIRESYNIKGGLDFTPNDNNRFSLMLAGGKSDNIRDNSYMYENYYIRNGVMEPTENPVTHNYDDMRRSYQYFSVDADYLHKFSGRKGHELSMSVHYGYSEGDEDNITLAYSDETNSKFGEPGRRGLESSIGHEFRYKLDYVRPIGENSKLEAGYQLRMDLSDENNGNYSKAEVDSDWVLNEKFSYQNEFTKDIHAIYGTYSGEWDKLGYQLGIRGEYTFRETNLINVGERTVIERFDWFPTAHFSYQLPSDQQLMASYSRRINRPSNWWLEPFPTFMDAFNVRIGDPGIEPEYIDSFELGYTKTFSAFSLSAEGFFRQINNRTEFVKEIWDDEEANPNGDIFMNTRTNVGQERNYGLELMVNADPLKWWSFNLSGTITGFTIDGSYKDQVFDRQDSYFNFRMSNDFLLTKTTRLQIAPVYTSGRQSAQGYREGFVMVNMALKQDFMDKKLSATLQGRNILNTFKWESTSNGPDFNSMMRFEMMPSFTFSLTYRINNYRNKRSGKGGNGGGESGGFDM</sequence>
<keyword evidence="5 9" id="KW-0732">Signal</keyword>
<evidence type="ECO:0000313" key="12">
    <source>
        <dbReference type="EMBL" id="MDR6238015.1"/>
    </source>
</evidence>
<evidence type="ECO:0000256" key="3">
    <source>
        <dbReference type="ARBA" id="ARBA00022452"/>
    </source>
</evidence>
<dbReference type="InterPro" id="IPR008969">
    <property type="entry name" value="CarboxyPept-like_regulatory"/>
</dbReference>
<comment type="similarity">
    <text evidence="8">Belongs to the TonB-dependent receptor family.</text>
</comment>
<reference evidence="12" key="1">
    <citation type="submission" date="2023-07" db="EMBL/GenBank/DDBJ databases">
        <title>Genomic Encyclopedia of Type Strains, Phase IV (KMG-IV): sequencing the most valuable type-strain genomes for metagenomic binning, comparative biology and taxonomic classification.</title>
        <authorList>
            <person name="Goeker M."/>
        </authorList>
    </citation>
    <scope>NUCLEOTIDE SEQUENCE</scope>
    <source>
        <strain evidence="12">DSM 26174</strain>
    </source>
</reference>
<dbReference type="GO" id="GO:0009279">
    <property type="term" value="C:cell outer membrane"/>
    <property type="evidence" value="ECO:0007669"/>
    <property type="project" value="UniProtKB-SubCell"/>
</dbReference>
<dbReference type="InterPro" id="IPR012910">
    <property type="entry name" value="Plug_dom"/>
</dbReference>
<feature type="signal peptide" evidence="9">
    <location>
        <begin position="1"/>
        <end position="20"/>
    </location>
</feature>
<dbReference type="InterPro" id="IPR039426">
    <property type="entry name" value="TonB-dep_rcpt-like"/>
</dbReference>
<feature type="domain" description="TonB-dependent receptor plug" evidence="10">
    <location>
        <begin position="133"/>
        <end position="221"/>
    </location>
</feature>
<keyword evidence="3 8" id="KW-1134">Transmembrane beta strand</keyword>
<keyword evidence="2 8" id="KW-0813">Transport</keyword>
<dbReference type="InterPro" id="IPR037066">
    <property type="entry name" value="Plug_dom_sf"/>
</dbReference>
<dbReference type="SUPFAM" id="SSF56935">
    <property type="entry name" value="Porins"/>
    <property type="match status" value="1"/>
</dbReference>
<protein>
    <submittedName>
        <fullName evidence="12">Outer membrane receptor protein involved in Fe transport</fullName>
    </submittedName>
</protein>
<dbReference type="Gene3D" id="2.40.170.20">
    <property type="entry name" value="TonB-dependent receptor, beta-barrel domain"/>
    <property type="match status" value="1"/>
</dbReference>
<dbReference type="Pfam" id="PF14905">
    <property type="entry name" value="OMP_b-brl_3"/>
    <property type="match status" value="1"/>
</dbReference>
<evidence type="ECO:0000256" key="1">
    <source>
        <dbReference type="ARBA" id="ARBA00004571"/>
    </source>
</evidence>
<dbReference type="RefSeq" id="WP_309937486.1">
    <property type="nucleotide sequence ID" value="NZ_AP025305.1"/>
</dbReference>
<evidence type="ECO:0000256" key="4">
    <source>
        <dbReference type="ARBA" id="ARBA00022692"/>
    </source>
</evidence>
<evidence type="ECO:0000256" key="9">
    <source>
        <dbReference type="SAM" id="SignalP"/>
    </source>
</evidence>
<dbReference type="SUPFAM" id="SSF49464">
    <property type="entry name" value="Carboxypeptidase regulatory domain-like"/>
    <property type="match status" value="1"/>
</dbReference>
<evidence type="ECO:0000313" key="13">
    <source>
        <dbReference type="Proteomes" id="UP001185092"/>
    </source>
</evidence>
<dbReference type="InterPro" id="IPR036942">
    <property type="entry name" value="Beta-barrel_TonB_sf"/>
</dbReference>
<evidence type="ECO:0000256" key="5">
    <source>
        <dbReference type="ARBA" id="ARBA00022729"/>
    </source>
</evidence>
<dbReference type="GO" id="GO:0015344">
    <property type="term" value="F:siderophore uptake transmembrane transporter activity"/>
    <property type="evidence" value="ECO:0007669"/>
    <property type="project" value="TreeGrafter"/>
</dbReference>
<accession>A0AAE4BRN2</accession>
<organism evidence="12 13">
    <name type="scientific">Aureibacter tunicatorum</name>
    <dbReference type="NCBI Taxonomy" id="866807"/>
    <lineage>
        <taxon>Bacteria</taxon>
        <taxon>Pseudomonadati</taxon>
        <taxon>Bacteroidota</taxon>
        <taxon>Cytophagia</taxon>
        <taxon>Cytophagales</taxon>
        <taxon>Persicobacteraceae</taxon>
        <taxon>Aureibacter</taxon>
    </lineage>
</organism>
<evidence type="ECO:0000259" key="11">
    <source>
        <dbReference type="Pfam" id="PF14905"/>
    </source>
</evidence>
<dbReference type="Pfam" id="PF07715">
    <property type="entry name" value="Plug"/>
    <property type="match status" value="1"/>
</dbReference>